<sequence length="429" mass="48800">MSFETSLLNEIPDVVSPEDRARLLGTKNLSPMECVKLLEEMLETYSDSHPYFLVQLAENLILIGPGMIAVELYRKVTSVQFIFRPVTGTAIEQAQRALANMNVFDSELDKKVMKYHEIFERSTRQTLAASEKSTYTQVWTPTREHRFPITFPLLSPEAHEIKQNWEESDVGKDALFTAYLRKLTIDTSQVESVFRLTDESVLDLVQNGISEGRIETSEDSDMHDTEVIRRILRDTLSAYHLLTPLINHPDTLTPTIICEIHARVMNTCRYTGKQYTPPGRTRAETQKTVVVMGAYTIQCCPFTEVDKELEYICRMAKQWIRTWRNPIATASWVHLIFSNCYPFDDGNGRVARLVASIPLLRHGFPPIAIAFHQTTDYYDALRKARAGDHDALINSIKEGMREGIKYAKEAIATPPTSSSKEGSEERASQ</sequence>
<evidence type="ECO:0000256" key="2">
    <source>
        <dbReference type="SAM" id="MobiDB-lite"/>
    </source>
</evidence>
<dbReference type="InterPro" id="IPR003812">
    <property type="entry name" value="Fido"/>
</dbReference>
<keyword evidence="5" id="KW-1185">Reference proteome</keyword>
<dbReference type="Gene3D" id="1.10.3290.10">
    <property type="entry name" value="Fido-like domain"/>
    <property type="match status" value="1"/>
</dbReference>
<protein>
    <recommendedName>
        <fullName evidence="3">Fido domain-containing protein</fullName>
    </recommendedName>
</protein>
<feature type="binding site" evidence="1">
    <location>
        <begin position="345"/>
        <end position="352"/>
    </location>
    <ligand>
        <name>ATP</name>
        <dbReference type="ChEBI" id="CHEBI:30616"/>
    </ligand>
</feature>
<name>A0A8H4QXP0_9AGAR</name>
<proteinExistence type="predicted"/>
<evidence type="ECO:0000259" key="3">
    <source>
        <dbReference type="PROSITE" id="PS51459"/>
    </source>
</evidence>
<dbReference type="InterPro" id="IPR036597">
    <property type="entry name" value="Fido-like_dom_sf"/>
</dbReference>
<dbReference type="EMBL" id="JAACJL010000017">
    <property type="protein sequence ID" value="KAF4618595.1"/>
    <property type="molecule type" value="Genomic_DNA"/>
</dbReference>
<evidence type="ECO:0000313" key="5">
    <source>
        <dbReference type="Proteomes" id="UP000521872"/>
    </source>
</evidence>
<keyword evidence="1" id="KW-0067">ATP-binding</keyword>
<dbReference type="SUPFAM" id="SSF140931">
    <property type="entry name" value="Fic-like"/>
    <property type="match status" value="1"/>
</dbReference>
<dbReference type="InterPro" id="IPR040198">
    <property type="entry name" value="Fido_containing"/>
</dbReference>
<evidence type="ECO:0000313" key="4">
    <source>
        <dbReference type="EMBL" id="KAF4618595.1"/>
    </source>
</evidence>
<reference evidence="4 5" key="1">
    <citation type="submission" date="2019-12" db="EMBL/GenBank/DDBJ databases">
        <authorList>
            <person name="Floudas D."/>
            <person name="Bentzer J."/>
            <person name="Ahren D."/>
            <person name="Johansson T."/>
            <person name="Persson P."/>
            <person name="Tunlid A."/>
        </authorList>
    </citation>
    <scope>NUCLEOTIDE SEQUENCE [LARGE SCALE GENOMIC DNA]</scope>
    <source>
        <strain evidence="4 5">CBS 102.39</strain>
    </source>
</reference>
<gene>
    <name evidence="4" type="ORF">D9613_009662</name>
</gene>
<feature type="binding site" evidence="1">
    <location>
        <begin position="377"/>
        <end position="378"/>
    </location>
    <ligand>
        <name>ATP</name>
        <dbReference type="ChEBI" id="CHEBI:30616"/>
    </ligand>
</feature>
<feature type="region of interest" description="Disordered" evidence="2">
    <location>
        <begin position="408"/>
        <end position="429"/>
    </location>
</feature>
<dbReference type="Proteomes" id="UP000521872">
    <property type="component" value="Unassembled WGS sequence"/>
</dbReference>
<organism evidence="4 5">
    <name type="scientific">Agrocybe pediades</name>
    <dbReference type="NCBI Taxonomy" id="84607"/>
    <lineage>
        <taxon>Eukaryota</taxon>
        <taxon>Fungi</taxon>
        <taxon>Dikarya</taxon>
        <taxon>Basidiomycota</taxon>
        <taxon>Agaricomycotina</taxon>
        <taxon>Agaricomycetes</taxon>
        <taxon>Agaricomycetidae</taxon>
        <taxon>Agaricales</taxon>
        <taxon>Agaricineae</taxon>
        <taxon>Strophariaceae</taxon>
        <taxon>Agrocybe</taxon>
    </lineage>
</organism>
<evidence type="ECO:0000256" key="1">
    <source>
        <dbReference type="PIRSR" id="PIRSR640198-2"/>
    </source>
</evidence>
<dbReference type="PROSITE" id="PS51459">
    <property type="entry name" value="FIDO"/>
    <property type="match status" value="1"/>
</dbReference>
<accession>A0A8H4QXP0</accession>
<feature type="domain" description="Fido" evidence="3">
    <location>
        <begin position="252"/>
        <end position="398"/>
    </location>
</feature>
<dbReference type="PANTHER" id="PTHR13504:SF38">
    <property type="entry name" value="FIDO DOMAIN-CONTAINING PROTEIN"/>
    <property type="match status" value="1"/>
</dbReference>
<dbReference type="GO" id="GO:0005524">
    <property type="term" value="F:ATP binding"/>
    <property type="evidence" value="ECO:0007669"/>
    <property type="project" value="UniProtKB-KW"/>
</dbReference>
<dbReference type="PANTHER" id="PTHR13504">
    <property type="entry name" value="FIDO DOMAIN-CONTAINING PROTEIN DDB_G0283145"/>
    <property type="match status" value="1"/>
</dbReference>
<keyword evidence="1" id="KW-0547">Nucleotide-binding</keyword>
<dbReference type="Pfam" id="PF02661">
    <property type="entry name" value="Fic"/>
    <property type="match status" value="1"/>
</dbReference>
<comment type="caution">
    <text evidence="4">The sequence shown here is derived from an EMBL/GenBank/DDBJ whole genome shotgun (WGS) entry which is preliminary data.</text>
</comment>
<dbReference type="AlphaFoldDB" id="A0A8H4QXP0"/>